<dbReference type="OrthoDB" id="9774907at2"/>
<keyword evidence="7 11" id="KW-0418">Kinase</keyword>
<evidence type="ECO:0000313" key="13">
    <source>
        <dbReference type="EMBL" id="EGF23390.1"/>
    </source>
</evidence>
<dbReference type="NCBIfam" id="TIGR00041">
    <property type="entry name" value="DTMP_kinase"/>
    <property type="match status" value="1"/>
</dbReference>
<dbReference type="GO" id="GO:0006233">
    <property type="term" value="P:dTDP biosynthetic process"/>
    <property type="evidence" value="ECO:0007669"/>
    <property type="project" value="InterPro"/>
</dbReference>
<evidence type="ECO:0000256" key="11">
    <source>
        <dbReference type="HAMAP-Rule" id="MF_00165"/>
    </source>
</evidence>
<dbReference type="GeneID" id="93211094"/>
<feature type="domain" description="Thymidylate kinase-like" evidence="12">
    <location>
        <begin position="10"/>
        <end position="195"/>
    </location>
</feature>
<proteinExistence type="inferred from homology"/>
<dbReference type="EC" id="2.7.4.9" evidence="2 11"/>
<accession>F1T3U6</accession>
<dbReference type="CDD" id="cd01672">
    <property type="entry name" value="TMPK"/>
    <property type="match status" value="1"/>
</dbReference>
<feature type="binding site" evidence="11">
    <location>
        <begin position="12"/>
        <end position="19"/>
    </location>
    <ligand>
        <name>ATP</name>
        <dbReference type="ChEBI" id="CHEBI:30616"/>
    </ligand>
</feature>
<dbReference type="eggNOG" id="COG0125">
    <property type="taxonomic scope" value="Bacteria"/>
</dbReference>
<evidence type="ECO:0000256" key="3">
    <source>
        <dbReference type="ARBA" id="ARBA00017144"/>
    </source>
</evidence>
<evidence type="ECO:0000256" key="8">
    <source>
        <dbReference type="ARBA" id="ARBA00022840"/>
    </source>
</evidence>
<evidence type="ECO:0000259" key="12">
    <source>
        <dbReference type="Pfam" id="PF02223"/>
    </source>
</evidence>
<evidence type="ECO:0000256" key="10">
    <source>
        <dbReference type="ARBA" id="ARBA00057735"/>
    </source>
</evidence>
<keyword evidence="14" id="KW-1185">Reference proteome</keyword>
<dbReference type="GO" id="GO:0004798">
    <property type="term" value="F:dTMP kinase activity"/>
    <property type="evidence" value="ECO:0007669"/>
    <property type="project" value="UniProtKB-UniRule"/>
</dbReference>
<keyword evidence="8 11" id="KW-0067">ATP-binding</keyword>
<keyword evidence="6 11" id="KW-0547">Nucleotide-binding</keyword>
<gene>
    <name evidence="11 13" type="primary">tmk</name>
    <name evidence="13" type="ORF">HMPREF0091_10337</name>
</gene>
<dbReference type="PANTHER" id="PTHR10344:SF4">
    <property type="entry name" value="UMP-CMP KINASE 2, MITOCHONDRIAL"/>
    <property type="match status" value="1"/>
</dbReference>
<dbReference type="EMBL" id="ACGK02000001">
    <property type="protein sequence ID" value="EGF23390.1"/>
    <property type="molecule type" value="Genomic_DNA"/>
</dbReference>
<keyword evidence="5 11" id="KW-0545">Nucleotide biosynthesis</keyword>
<comment type="similarity">
    <text evidence="1 11">Belongs to the thymidylate kinase family.</text>
</comment>
<dbReference type="GO" id="GO:0005829">
    <property type="term" value="C:cytosol"/>
    <property type="evidence" value="ECO:0007669"/>
    <property type="project" value="TreeGrafter"/>
</dbReference>
<dbReference type="FunFam" id="3.40.50.300:FF:000225">
    <property type="entry name" value="Thymidylate kinase"/>
    <property type="match status" value="1"/>
</dbReference>
<dbReference type="GO" id="GO:0005524">
    <property type="term" value="F:ATP binding"/>
    <property type="evidence" value="ECO:0007669"/>
    <property type="project" value="UniProtKB-UniRule"/>
</dbReference>
<evidence type="ECO:0000256" key="4">
    <source>
        <dbReference type="ARBA" id="ARBA00022679"/>
    </source>
</evidence>
<dbReference type="InterPro" id="IPR039430">
    <property type="entry name" value="Thymidylate_kin-like_dom"/>
</dbReference>
<dbReference type="InterPro" id="IPR018094">
    <property type="entry name" value="Thymidylate_kinase"/>
</dbReference>
<comment type="function">
    <text evidence="10 11">Phosphorylation of dTMP to form dTDP in both de novo and salvage pathways of dTTP synthesis.</text>
</comment>
<evidence type="ECO:0000256" key="9">
    <source>
        <dbReference type="ARBA" id="ARBA00048743"/>
    </source>
</evidence>
<evidence type="ECO:0000256" key="5">
    <source>
        <dbReference type="ARBA" id="ARBA00022727"/>
    </source>
</evidence>
<name>F1T3U6_9ACTN</name>
<evidence type="ECO:0000256" key="6">
    <source>
        <dbReference type="ARBA" id="ARBA00022741"/>
    </source>
</evidence>
<comment type="catalytic activity">
    <reaction evidence="9 11">
        <text>dTMP + ATP = dTDP + ADP</text>
        <dbReference type="Rhea" id="RHEA:13517"/>
        <dbReference type="ChEBI" id="CHEBI:30616"/>
        <dbReference type="ChEBI" id="CHEBI:58369"/>
        <dbReference type="ChEBI" id="CHEBI:63528"/>
        <dbReference type="ChEBI" id="CHEBI:456216"/>
        <dbReference type="EC" id="2.7.4.9"/>
    </reaction>
</comment>
<comment type="caution">
    <text evidence="13">The sequence shown here is derived from an EMBL/GenBank/DDBJ whole genome shotgun (WGS) entry which is preliminary data.</text>
</comment>
<dbReference type="Pfam" id="PF02223">
    <property type="entry name" value="Thymidylate_kin"/>
    <property type="match status" value="1"/>
</dbReference>
<sequence>MSASGLFITLEGVDGCGKSTQVQLLRSCFEEASYKVSCLREPGGTSISEAIRALVLDPAYTSMSSECELLLYEAARAQLVHEVIKPALAQGRIVLCDRYFDSTYAYQYGGRKLAEDMVLRANDLGSCGIVPHKTYVLDVDVACAYARATQTSVDRLEQEGLAFQQDVQKAYKKLACLQPQRVTLISGEGTPQEVFSRLYADIRKTFPQLSL</sequence>
<dbReference type="GO" id="GO:0006235">
    <property type="term" value="P:dTTP biosynthetic process"/>
    <property type="evidence" value="ECO:0007669"/>
    <property type="project" value="UniProtKB-UniRule"/>
</dbReference>
<dbReference type="RefSeq" id="WP_006302461.1">
    <property type="nucleotide sequence ID" value="NZ_ACGK02000001.1"/>
</dbReference>
<evidence type="ECO:0000256" key="2">
    <source>
        <dbReference type="ARBA" id="ARBA00012980"/>
    </source>
</evidence>
<organism evidence="13 14">
    <name type="scientific">Fannyhessea vaginae DSM 15829</name>
    <dbReference type="NCBI Taxonomy" id="525256"/>
    <lineage>
        <taxon>Bacteria</taxon>
        <taxon>Bacillati</taxon>
        <taxon>Actinomycetota</taxon>
        <taxon>Coriobacteriia</taxon>
        <taxon>Coriobacteriales</taxon>
        <taxon>Atopobiaceae</taxon>
        <taxon>Fannyhessea</taxon>
    </lineage>
</organism>
<dbReference type="InterPro" id="IPR027417">
    <property type="entry name" value="P-loop_NTPase"/>
</dbReference>
<dbReference type="GO" id="GO:0006227">
    <property type="term" value="P:dUDP biosynthetic process"/>
    <property type="evidence" value="ECO:0007669"/>
    <property type="project" value="TreeGrafter"/>
</dbReference>
<keyword evidence="4 11" id="KW-0808">Transferase</keyword>
<reference evidence="13 14" key="1">
    <citation type="submission" date="2011-02" db="EMBL/GenBank/DDBJ databases">
        <authorList>
            <person name="Muzny D."/>
            <person name="Qin X."/>
            <person name="Buhay C."/>
            <person name="Dugan-Rocha S."/>
            <person name="Ding Y."/>
            <person name="Chen G."/>
            <person name="Hawes A."/>
            <person name="Holder M."/>
            <person name="Jhangiani S."/>
            <person name="Johnson A."/>
            <person name="Khan Z."/>
            <person name="Li Z."/>
            <person name="Liu W."/>
            <person name="Liu X."/>
            <person name="Perez L."/>
            <person name="Shen H."/>
            <person name="Wang Q."/>
            <person name="Watt J."/>
            <person name="Xi L."/>
            <person name="Xin Y."/>
            <person name="Zhou J."/>
            <person name="Deng J."/>
            <person name="Jiang H."/>
            <person name="Liu Y."/>
            <person name="Qu J."/>
            <person name="Song X.-Z."/>
            <person name="Zhang L."/>
            <person name="Villasana D."/>
            <person name="Johnson A."/>
            <person name="Liu J."/>
            <person name="Liyanage D."/>
            <person name="Lorensuhewa L."/>
            <person name="Robinson T."/>
            <person name="Song A."/>
            <person name="Song B.-B."/>
            <person name="Dinh H."/>
            <person name="Thornton R."/>
            <person name="Coyle M."/>
            <person name="Francisco L."/>
            <person name="Jackson L."/>
            <person name="Javaid M."/>
            <person name="Korchina V."/>
            <person name="Kovar C."/>
            <person name="Mata R."/>
            <person name="Mathew T."/>
            <person name="Ngo R."/>
            <person name="Nguyen L."/>
            <person name="Nguyen N."/>
            <person name="Okwuonu G."/>
            <person name="Ongeri F."/>
            <person name="Pham C."/>
            <person name="Simmons D."/>
            <person name="Wilczek-Boney K."/>
            <person name="Hale W."/>
            <person name="Jakkamsetti A."/>
            <person name="Pham P."/>
            <person name="Ruth R."/>
            <person name="San Lucas F."/>
            <person name="Warren J."/>
            <person name="Zhang J."/>
            <person name="Zhao Z."/>
            <person name="Zhou C."/>
            <person name="Zhu D."/>
            <person name="Lee S."/>
            <person name="Bess C."/>
            <person name="Blankenburg K."/>
            <person name="Forbes L."/>
            <person name="Fu Q."/>
            <person name="Gubbala S."/>
            <person name="Hirani K."/>
            <person name="Jayaseelan J.C."/>
            <person name="Lara F."/>
            <person name="Munidasa M."/>
            <person name="Palculict T."/>
            <person name="Patil S."/>
            <person name="Pu L.-L."/>
            <person name="Saada N."/>
            <person name="Tang L."/>
            <person name="Weissenberger G."/>
            <person name="Zhu Y."/>
            <person name="Hemphill L."/>
            <person name="Shang Y."/>
            <person name="Youmans B."/>
            <person name="Ayvaz T."/>
            <person name="Ross M."/>
            <person name="Santibanez J."/>
            <person name="Aqrawi P."/>
            <person name="Gross S."/>
            <person name="Joshi V."/>
            <person name="Fowler G."/>
            <person name="Nazareth L."/>
            <person name="Reid J."/>
            <person name="Worley K."/>
            <person name="Petrosino J."/>
            <person name="Highlander S."/>
            <person name="Gibbs R."/>
        </authorList>
    </citation>
    <scope>NUCLEOTIDE SEQUENCE [LARGE SCALE GENOMIC DNA]</scope>
    <source>
        <strain evidence="13 14">DSM 15829</strain>
    </source>
</reference>
<dbReference type="PANTHER" id="PTHR10344">
    <property type="entry name" value="THYMIDYLATE KINASE"/>
    <property type="match status" value="1"/>
</dbReference>
<dbReference type="Proteomes" id="UP000005947">
    <property type="component" value="Unassembled WGS sequence"/>
</dbReference>
<dbReference type="PROSITE" id="PS01331">
    <property type="entry name" value="THYMIDYLATE_KINASE"/>
    <property type="match status" value="1"/>
</dbReference>
<dbReference type="SUPFAM" id="SSF52540">
    <property type="entry name" value="P-loop containing nucleoside triphosphate hydrolases"/>
    <property type="match status" value="1"/>
</dbReference>
<evidence type="ECO:0000256" key="7">
    <source>
        <dbReference type="ARBA" id="ARBA00022777"/>
    </source>
</evidence>
<evidence type="ECO:0000256" key="1">
    <source>
        <dbReference type="ARBA" id="ARBA00009776"/>
    </source>
</evidence>
<dbReference type="HAMAP" id="MF_00165">
    <property type="entry name" value="Thymidylate_kinase"/>
    <property type="match status" value="1"/>
</dbReference>
<protein>
    <recommendedName>
        <fullName evidence="3 11">Thymidylate kinase</fullName>
        <ecNumber evidence="2 11">2.7.4.9</ecNumber>
    </recommendedName>
    <alternativeName>
        <fullName evidence="11">dTMP kinase</fullName>
    </alternativeName>
</protein>
<evidence type="ECO:0000313" key="14">
    <source>
        <dbReference type="Proteomes" id="UP000005947"/>
    </source>
</evidence>
<dbReference type="Gene3D" id="3.40.50.300">
    <property type="entry name" value="P-loop containing nucleotide triphosphate hydrolases"/>
    <property type="match status" value="1"/>
</dbReference>
<dbReference type="InterPro" id="IPR018095">
    <property type="entry name" value="Thymidylate_kin_CS"/>
</dbReference>
<dbReference type="AlphaFoldDB" id="F1T3U6"/>